<dbReference type="EMBL" id="GBXM01061032">
    <property type="protein sequence ID" value="JAH47545.1"/>
    <property type="molecule type" value="Transcribed_RNA"/>
</dbReference>
<reference evidence="2" key="1">
    <citation type="submission" date="2014-11" db="EMBL/GenBank/DDBJ databases">
        <authorList>
            <person name="Amaro Gonzalez C."/>
        </authorList>
    </citation>
    <scope>NUCLEOTIDE SEQUENCE</scope>
</reference>
<dbReference type="AlphaFoldDB" id="A0A0E9T3J7"/>
<organism evidence="2">
    <name type="scientific">Anguilla anguilla</name>
    <name type="common">European freshwater eel</name>
    <name type="synonym">Muraena anguilla</name>
    <dbReference type="NCBI Taxonomy" id="7936"/>
    <lineage>
        <taxon>Eukaryota</taxon>
        <taxon>Metazoa</taxon>
        <taxon>Chordata</taxon>
        <taxon>Craniata</taxon>
        <taxon>Vertebrata</taxon>
        <taxon>Euteleostomi</taxon>
        <taxon>Actinopterygii</taxon>
        <taxon>Neopterygii</taxon>
        <taxon>Teleostei</taxon>
        <taxon>Anguilliformes</taxon>
        <taxon>Anguillidae</taxon>
        <taxon>Anguilla</taxon>
    </lineage>
</organism>
<dbReference type="GO" id="GO:0005737">
    <property type="term" value="C:cytoplasm"/>
    <property type="evidence" value="ECO:0007669"/>
    <property type="project" value="InterPro"/>
</dbReference>
<dbReference type="GO" id="GO:0004812">
    <property type="term" value="F:aminoacyl-tRNA ligase activity"/>
    <property type="evidence" value="ECO:0007669"/>
    <property type="project" value="InterPro"/>
</dbReference>
<evidence type="ECO:0000313" key="2">
    <source>
        <dbReference type="EMBL" id="JAH47545.1"/>
    </source>
</evidence>
<sequence>MADSLTLFTSIGLSEQKAKETLKNESLSSMLKEAINLAQRVLDAKSVDKAIGTLLYSMTSRLKYPQHLAFLTEQIALCRIFTELQLSAALDFVKNHPQEPIQ</sequence>
<accession>A0A0E9T3J7</accession>
<dbReference type="GO" id="GO:0006418">
    <property type="term" value="P:tRNA aminoacylation for protein translation"/>
    <property type="evidence" value="ECO:0007669"/>
    <property type="project" value="InterPro"/>
</dbReference>
<dbReference type="InterPro" id="IPR007639">
    <property type="entry name" value="Gln-tRNA-synth_Ib_RNA-bd_N"/>
</dbReference>
<dbReference type="InterPro" id="IPR042558">
    <property type="entry name" value="Gln-tRNA-synth_Ib_RNA-bd_N_1"/>
</dbReference>
<dbReference type="Gene3D" id="1.10.8.1290">
    <property type="entry name" value="Glutaminyl-tRNA synthetase, non-specific RNA binding region part 1, domain 1"/>
    <property type="match status" value="1"/>
</dbReference>
<proteinExistence type="predicted"/>
<dbReference type="GO" id="GO:0005524">
    <property type="term" value="F:ATP binding"/>
    <property type="evidence" value="ECO:0007669"/>
    <property type="project" value="InterPro"/>
</dbReference>
<dbReference type="FunFam" id="1.10.8.1290:FF:000002">
    <property type="entry name" value="Glutamine--tRNA ligase cytoplasmic"/>
    <property type="match status" value="1"/>
</dbReference>
<protein>
    <recommendedName>
        <fullName evidence="1">Glutaminyl-tRNA synthetase class Ib non-specific RNA-binding domain-containing protein</fullName>
    </recommendedName>
</protein>
<evidence type="ECO:0000259" key="1">
    <source>
        <dbReference type="Pfam" id="PF04558"/>
    </source>
</evidence>
<feature type="domain" description="Glutaminyl-tRNA synthetase class Ib non-specific RNA-binding" evidence="1">
    <location>
        <begin position="3"/>
        <end position="101"/>
    </location>
</feature>
<dbReference type="Pfam" id="PF04558">
    <property type="entry name" value="tRNA_synt_1c_R1"/>
    <property type="match status" value="1"/>
</dbReference>
<reference evidence="2" key="2">
    <citation type="journal article" date="2015" name="Fish Shellfish Immunol.">
        <title>Early steps in the European eel (Anguilla anguilla)-Vibrio vulnificus interaction in the gills: Role of the RtxA13 toxin.</title>
        <authorList>
            <person name="Callol A."/>
            <person name="Pajuelo D."/>
            <person name="Ebbesson L."/>
            <person name="Teles M."/>
            <person name="MacKenzie S."/>
            <person name="Amaro C."/>
        </authorList>
    </citation>
    <scope>NUCLEOTIDE SEQUENCE</scope>
</reference>
<name>A0A0E9T3J7_ANGAN</name>